<dbReference type="STRING" id="418495.SAMN05216215_100489"/>
<evidence type="ECO:0000313" key="14">
    <source>
        <dbReference type="Proteomes" id="UP000199529"/>
    </source>
</evidence>
<dbReference type="SUPFAM" id="SSF55874">
    <property type="entry name" value="ATPase domain of HSP90 chaperone/DNA topoisomerase II/histidine kinase"/>
    <property type="match status" value="1"/>
</dbReference>
<evidence type="ECO:0000256" key="4">
    <source>
        <dbReference type="ARBA" id="ARBA00022679"/>
    </source>
</evidence>
<keyword evidence="5" id="KW-0547">Nucleotide-binding</keyword>
<dbReference type="GO" id="GO:0016020">
    <property type="term" value="C:membrane"/>
    <property type="evidence" value="ECO:0007669"/>
    <property type="project" value="InterPro"/>
</dbReference>
<keyword evidence="14" id="KW-1185">Reference proteome</keyword>
<dbReference type="InterPro" id="IPR055558">
    <property type="entry name" value="DUF7134"/>
</dbReference>
<evidence type="ECO:0000259" key="12">
    <source>
        <dbReference type="Pfam" id="PF23539"/>
    </source>
</evidence>
<dbReference type="PANTHER" id="PTHR24421">
    <property type="entry name" value="NITRATE/NITRITE SENSOR PROTEIN NARX-RELATED"/>
    <property type="match status" value="1"/>
</dbReference>
<feature type="transmembrane region" description="Helical" evidence="9">
    <location>
        <begin position="51"/>
        <end position="73"/>
    </location>
</feature>
<dbReference type="AlphaFoldDB" id="A0A1H2UU87"/>
<protein>
    <recommendedName>
        <fullName evidence="2">histidine kinase</fullName>
        <ecNumber evidence="2">2.7.13.3</ecNumber>
    </recommendedName>
</protein>
<keyword evidence="9" id="KW-0472">Membrane</keyword>
<reference evidence="14" key="1">
    <citation type="submission" date="2016-10" db="EMBL/GenBank/DDBJ databases">
        <authorList>
            <person name="Varghese N."/>
            <person name="Submissions S."/>
        </authorList>
    </citation>
    <scope>NUCLEOTIDE SEQUENCE [LARGE SCALE GENOMIC DNA]</scope>
    <source>
        <strain evidence="14">CGMCC 4.3530</strain>
    </source>
</reference>
<feature type="transmembrane region" description="Helical" evidence="9">
    <location>
        <begin position="93"/>
        <end position="112"/>
    </location>
</feature>
<keyword evidence="9" id="KW-1133">Transmembrane helix</keyword>
<keyword evidence="4" id="KW-0808">Transferase</keyword>
<keyword evidence="6 13" id="KW-0418">Kinase</keyword>
<feature type="domain" description="DUF7134" evidence="12">
    <location>
        <begin position="24"/>
        <end position="148"/>
    </location>
</feature>
<evidence type="ECO:0000313" key="13">
    <source>
        <dbReference type="EMBL" id="SDW59508.1"/>
    </source>
</evidence>
<dbReference type="GO" id="GO:0005524">
    <property type="term" value="F:ATP binding"/>
    <property type="evidence" value="ECO:0007669"/>
    <property type="project" value="UniProtKB-KW"/>
</dbReference>
<evidence type="ECO:0000256" key="7">
    <source>
        <dbReference type="ARBA" id="ARBA00022840"/>
    </source>
</evidence>
<dbReference type="GO" id="GO:0000155">
    <property type="term" value="F:phosphorelay sensor kinase activity"/>
    <property type="evidence" value="ECO:0007669"/>
    <property type="project" value="InterPro"/>
</dbReference>
<keyword evidence="8" id="KW-0902">Two-component regulatory system</keyword>
<keyword evidence="7" id="KW-0067">ATP-binding</keyword>
<dbReference type="InterPro" id="IPR036890">
    <property type="entry name" value="HATPase_C_sf"/>
</dbReference>
<dbReference type="Proteomes" id="UP000199529">
    <property type="component" value="Unassembled WGS sequence"/>
</dbReference>
<evidence type="ECO:0000256" key="5">
    <source>
        <dbReference type="ARBA" id="ARBA00022741"/>
    </source>
</evidence>
<feature type="domain" description="Histidine kinase/HSP90-like ATPase" evidence="10">
    <location>
        <begin position="274"/>
        <end position="318"/>
    </location>
</feature>
<evidence type="ECO:0000256" key="3">
    <source>
        <dbReference type="ARBA" id="ARBA00022553"/>
    </source>
</evidence>
<keyword evidence="9" id="KW-0812">Transmembrane</keyword>
<dbReference type="EMBL" id="FNOK01000004">
    <property type="protein sequence ID" value="SDW59508.1"/>
    <property type="molecule type" value="Genomic_DNA"/>
</dbReference>
<comment type="catalytic activity">
    <reaction evidence="1">
        <text>ATP + protein L-histidine = ADP + protein N-phospho-L-histidine.</text>
        <dbReference type="EC" id="2.7.13.3"/>
    </reaction>
</comment>
<evidence type="ECO:0000259" key="11">
    <source>
        <dbReference type="Pfam" id="PF07730"/>
    </source>
</evidence>
<dbReference type="Pfam" id="PF23539">
    <property type="entry name" value="DUF7134"/>
    <property type="match status" value="1"/>
</dbReference>
<proteinExistence type="predicted"/>
<sequence length="367" mass="38509">MFAGGLGIVLGGPSLLMAISSVPWPGSGVLTAAITVAHAALAARRAAPLGSFVVVCLAVAAQALVTGFFLIFPSVLVFPLSLYSHTAHGRHPALGPIAGAAGAALVTFRFVHDPSVTAIMRPSAWLLAALLMTIVVAAWSLGLFRRTQLAYIAVLKERAVDAAQRATLDERARIARDVHDVLAHSMAVIVSQAKGGQYATDRAPQALGVIEETGRQALTDLRGLVGVLRTGPAESVPQPTLRDVPELVAQMRRTLPDVTCTERGSARPLSPAAELAAYRVVQEALTNTLKHAGGGTRVRIEFRWSDTELVLVVRDDGRVGVCGPGGKGLIGMRERLAVVDGSITAGAHREGGFVVEARLPYPVGERS</sequence>
<dbReference type="CDD" id="cd16917">
    <property type="entry name" value="HATPase_UhpB-NarQ-NarX-like"/>
    <property type="match status" value="1"/>
</dbReference>
<evidence type="ECO:0000256" key="8">
    <source>
        <dbReference type="ARBA" id="ARBA00023012"/>
    </source>
</evidence>
<feature type="domain" description="Signal transduction histidine kinase subgroup 3 dimerisation and phosphoacceptor" evidence="11">
    <location>
        <begin position="170"/>
        <end position="231"/>
    </location>
</feature>
<dbReference type="InterPro" id="IPR003594">
    <property type="entry name" value="HATPase_dom"/>
</dbReference>
<keyword evidence="3" id="KW-0597">Phosphoprotein</keyword>
<organism evidence="13 14">
    <name type="scientific">Saccharopolyspora shandongensis</name>
    <dbReference type="NCBI Taxonomy" id="418495"/>
    <lineage>
        <taxon>Bacteria</taxon>
        <taxon>Bacillati</taxon>
        <taxon>Actinomycetota</taxon>
        <taxon>Actinomycetes</taxon>
        <taxon>Pseudonocardiales</taxon>
        <taxon>Pseudonocardiaceae</taxon>
        <taxon>Saccharopolyspora</taxon>
    </lineage>
</organism>
<evidence type="ECO:0000256" key="1">
    <source>
        <dbReference type="ARBA" id="ARBA00000085"/>
    </source>
</evidence>
<gene>
    <name evidence="13" type="ORF">SAMN05216215_100489</name>
</gene>
<dbReference type="Gene3D" id="3.30.565.10">
    <property type="entry name" value="Histidine kinase-like ATPase, C-terminal domain"/>
    <property type="match status" value="1"/>
</dbReference>
<accession>A0A1H2UU87</accession>
<dbReference type="GO" id="GO:0046983">
    <property type="term" value="F:protein dimerization activity"/>
    <property type="evidence" value="ECO:0007669"/>
    <property type="project" value="InterPro"/>
</dbReference>
<dbReference type="Gene3D" id="1.20.5.1930">
    <property type="match status" value="1"/>
</dbReference>
<dbReference type="Pfam" id="PF07730">
    <property type="entry name" value="HisKA_3"/>
    <property type="match status" value="1"/>
</dbReference>
<dbReference type="Pfam" id="PF02518">
    <property type="entry name" value="HATPase_c"/>
    <property type="match status" value="1"/>
</dbReference>
<evidence type="ECO:0000256" key="6">
    <source>
        <dbReference type="ARBA" id="ARBA00022777"/>
    </source>
</evidence>
<evidence type="ECO:0000259" key="10">
    <source>
        <dbReference type="Pfam" id="PF02518"/>
    </source>
</evidence>
<dbReference type="PANTHER" id="PTHR24421:SF10">
    <property type="entry name" value="NITRATE_NITRITE SENSOR PROTEIN NARQ"/>
    <property type="match status" value="1"/>
</dbReference>
<evidence type="ECO:0000256" key="9">
    <source>
        <dbReference type="SAM" id="Phobius"/>
    </source>
</evidence>
<evidence type="ECO:0000256" key="2">
    <source>
        <dbReference type="ARBA" id="ARBA00012438"/>
    </source>
</evidence>
<dbReference type="InterPro" id="IPR050482">
    <property type="entry name" value="Sensor_HK_TwoCompSys"/>
</dbReference>
<name>A0A1H2UU87_9PSEU</name>
<dbReference type="EC" id="2.7.13.3" evidence="2"/>
<dbReference type="InterPro" id="IPR011712">
    <property type="entry name" value="Sig_transdc_His_kin_sub3_dim/P"/>
</dbReference>
<feature type="transmembrane region" description="Helical" evidence="9">
    <location>
        <begin position="124"/>
        <end position="144"/>
    </location>
</feature>